<keyword evidence="2" id="KW-0808">Transferase</keyword>
<dbReference type="GO" id="GO:0032259">
    <property type="term" value="P:methylation"/>
    <property type="evidence" value="ECO:0007669"/>
    <property type="project" value="UniProtKB-KW"/>
</dbReference>
<accession>A0A398BAK6</accession>
<evidence type="ECO:0000259" key="1">
    <source>
        <dbReference type="Pfam" id="PF13649"/>
    </source>
</evidence>
<dbReference type="CDD" id="cd02440">
    <property type="entry name" value="AdoMet_MTases"/>
    <property type="match status" value="1"/>
</dbReference>
<dbReference type="InterPro" id="IPR041698">
    <property type="entry name" value="Methyltransf_25"/>
</dbReference>
<dbReference type="SUPFAM" id="SSF53335">
    <property type="entry name" value="S-adenosyl-L-methionine-dependent methyltransferases"/>
    <property type="match status" value="1"/>
</dbReference>
<dbReference type="EMBL" id="QWVT01000015">
    <property type="protein sequence ID" value="RID85888.1"/>
    <property type="molecule type" value="Genomic_DNA"/>
</dbReference>
<name>A0A398BAK6_9BACI</name>
<evidence type="ECO:0000313" key="3">
    <source>
        <dbReference type="Proteomes" id="UP000265816"/>
    </source>
</evidence>
<dbReference type="Gene3D" id="3.40.50.150">
    <property type="entry name" value="Vaccinia Virus protein VP39"/>
    <property type="match status" value="1"/>
</dbReference>
<sequence length="198" mass="22468">MNDIMARQFEKPKGILGKIAGCVMFFENRKINRWTLQYVQPSPGERILEIGYGPGFAIREIASANKDITIHGVDVSAKMKEEADKKNHDGIMKGIVLLFNVDIHDFAPGITYNKVFSVNNYPLWKRPHESLVNIRELLNKDGELTITVQPREEGADDETARRLGVKIKEDLLMAGYNDIKVSFKKVRPVLTVCVRGRK</sequence>
<dbReference type="Pfam" id="PF13649">
    <property type="entry name" value="Methyltransf_25"/>
    <property type="match status" value="1"/>
</dbReference>
<dbReference type="OrthoDB" id="9772751at2"/>
<dbReference type="InterPro" id="IPR029063">
    <property type="entry name" value="SAM-dependent_MTases_sf"/>
</dbReference>
<evidence type="ECO:0000313" key="2">
    <source>
        <dbReference type="EMBL" id="RID85888.1"/>
    </source>
</evidence>
<comment type="caution">
    <text evidence="2">The sequence shown here is derived from an EMBL/GenBank/DDBJ whole genome shotgun (WGS) entry which is preliminary data.</text>
</comment>
<dbReference type="Proteomes" id="UP000265816">
    <property type="component" value="Unassembled WGS sequence"/>
</dbReference>
<reference evidence="2 3" key="1">
    <citation type="submission" date="2018-08" db="EMBL/GenBank/DDBJ databases">
        <title>Bacillus jemisoniae sp. nov., Bacillus chryseoplanitiae sp. nov., Bacillus resnikiae sp. nov., and Bacillus frankliniae sp. nov., isolated from Viking spacecraft and associated surfaces.</title>
        <authorList>
            <person name="Seuylemezian A."/>
            <person name="Vaishampayan P."/>
        </authorList>
    </citation>
    <scope>NUCLEOTIDE SEQUENCE [LARGE SCALE GENOMIC DNA]</scope>
    <source>
        <strain evidence="2 3">JJ-247</strain>
    </source>
</reference>
<proteinExistence type="predicted"/>
<dbReference type="AlphaFoldDB" id="A0A398BAK6"/>
<dbReference type="GO" id="GO:0008168">
    <property type="term" value="F:methyltransferase activity"/>
    <property type="evidence" value="ECO:0007669"/>
    <property type="project" value="UniProtKB-KW"/>
</dbReference>
<protein>
    <submittedName>
        <fullName evidence="2">Class I SAM-dependent methyltransferase</fullName>
    </submittedName>
</protein>
<gene>
    <name evidence="2" type="ORF">D1970_08400</name>
</gene>
<organism evidence="2 3">
    <name type="scientific">Mesobacillus zeae</name>
    <dbReference type="NCBI Taxonomy" id="1917180"/>
    <lineage>
        <taxon>Bacteria</taxon>
        <taxon>Bacillati</taxon>
        <taxon>Bacillota</taxon>
        <taxon>Bacilli</taxon>
        <taxon>Bacillales</taxon>
        <taxon>Bacillaceae</taxon>
        <taxon>Mesobacillus</taxon>
    </lineage>
</organism>
<keyword evidence="2" id="KW-0489">Methyltransferase</keyword>
<keyword evidence="3" id="KW-1185">Reference proteome</keyword>
<feature type="domain" description="Methyltransferase" evidence="1">
    <location>
        <begin position="47"/>
        <end position="142"/>
    </location>
</feature>